<reference evidence="7" key="1">
    <citation type="journal article" date="2020" name="Nature">
        <title>Giant virus diversity and host interactions through global metagenomics.</title>
        <authorList>
            <person name="Schulz F."/>
            <person name="Roux S."/>
            <person name="Paez-Espino D."/>
            <person name="Jungbluth S."/>
            <person name="Walsh D.A."/>
            <person name="Denef V.J."/>
            <person name="McMahon K.D."/>
            <person name="Konstantinidis K.T."/>
            <person name="Eloe-Fadrosh E.A."/>
            <person name="Kyrpides N.C."/>
            <person name="Woyke T."/>
        </authorList>
    </citation>
    <scope>NUCLEOTIDE SEQUENCE</scope>
    <source>
        <strain evidence="7">GVMAG-M-3300022752-66</strain>
    </source>
</reference>
<dbReference type="InterPro" id="IPR050390">
    <property type="entry name" value="C5-Methyltransferase"/>
</dbReference>
<keyword evidence="5" id="KW-0175">Coiled coil</keyword>
<dbReference type="EC" id="2.1.1.37" evidence="1"/>
<dbReference type="GO" id="GO:0003677">
    <property type="term" value="F:DNA binding"/>
    <property type="evidence" value="ECO:0007669"/>
    <property type="project" value="TreeGrafter"/>
</dbReference>
<evidence type="ECO:0000256" key="3">
    <source>
        <dbReference type="ARBA" id="ARBA00022679"/>
    </source>
</evidence>
<proteinExistence type="predicted"/>
<dbReference type="GO" id="GO:0005634">
    <property type="term" value="C:nucleus"/>
    <property type="evidence" value="ECO:0007669"/>
    <property type="project" value="TreeGrafter"/>
</dbReference>
<protein>
    <recommendedName>
        <fullName evidence="1">DNA (cytosine-5-)-methyltransferase</fullName>
        <ecNumber evidence="1">2.1.1.37</ecNumber>
    </recommendedName>
</protein>
<dbReference type="InterPro" id="IPR013087">
    <property type="entry name" value="Znf_C2H2_type"/>
</dbReference>
<dbReference type="PANTHER" id="PTHR10629">
    <property type="entry name" value="CYTOSINE-SPECIFIC METHYLTRANSFERASE"/>
    <property type="match status" value="1"/>
</dbReference>
<evidence type="ECO:0000313" key="7">
    <source>
        <dbReference type="EMBL" id="QHT08268.1"/>
    </source>
</evidence>
<evidence type="ECO:0000256" key="4">
    <source>
        <dbReference type="ARBA" id="ARBA00022691"/>
    </source>
</evidence>
<dbReference type="Gene3D" id="3.90.120.10">
    <property type="entry name" value="DNA Methylase, subunit A, domain 2"/>
    <property type="match status" value="1"/>
</dbReference>
<evidence type="ECO:0000256" key="5">
    <source>
        <dbReference type="SAM" id="Coils"/>
    </source>
</evidence>
<dbReference type="Pfam" id="PF00145">
    <property type="entry name" value="DNA_methylase"/>
    <property type="match status" value="2"/>
</dbReference>
<dbReference type="AlphaFoldDB" id="A0A6C0CUS2"/>
<feature type="domain" description="C2H2-type" evidence="6">
    <location>
        <begin position="4"/>
        <end position="22"/>
    </location>
</feature>
<name>A0A6C0CUS2_9ZZZZ</name>
<dbReference type="GO" id="GO:0003886">
    <property type="term" value="F:DNA (cytosine-5-)-methyltransferase activity"/>
    <property type="evidence" value="ECO:0007669"/>
    <property type="project" value="UniProtKB-EC"/>
</dbReference>
<dbReference type="PROSITE" id="PS50157">
    <property type="entry name" value="ZINC_FINGER_C2H2_2"/>
    <property type="match status" value="1"/>
</dbReference>
<evidence type="ECO:0000256" key="1">
    <source>
        <dbReference type="ARBA" id="ARBA00011975"/>
    </source>
</evidence>
<keyword evidence="3" id="KW-0808">Transferase</keyword>
<keyword evidence="2" id="KW-0489">Methyltransferase</keyword>
<organism evidence="7">
    <name type="scientific">viral metagenome</name>
    <dbReference type="NCBI Taxonomy" id="1070528"/>
    <lineage>
        <taxon>unclassified sequences</taxon>
        <taxon>metagenomes</taxon>
        <taxon>organismal metagenomes</taxon>
    </lineage>
</organism>
<dbReference type="InterPro" id="IPR001525">
    <property type="entry name" value="C5_MeTfrase"/>
</dbReference>
<keyword evidence="4" id="KW-0949">S-adenosyl-L-methionine</keyword>
<dbReference type="PROSITE" id="PS51679">
    <property type="entry name" value="SAM_MT_C5"/>
    <property type="match status" value="1"/>
</dbReference>
<dbReference type="PRINTS" id="PR00105">
    <property type="entry name" value="C5METTRFRASE"/>
</dbReference>
<feature type="coiled-coil region" evidence="5">
    <location>
        <begin position="260"/>
        <end position="294"/>
    </location>
</feature>
<dbReference type="InterPro" id="IPR029063">
    <property type="entry name" value="SAM-dependent_MTases_sf"/>
</dbReference>
<dbReference type="SUPFAM" id="SSF53335">
    <property type="entry name" value="S-adenosyl-L-methionine-dependent methyltransferases"/>
    <property type="match status" value="1"/>
</dbReference>
<evidence type="ECO:0000259" key="6">
    <source>
        <dbReference type="PROSITE" id="PS50157"/>
    </source>
</evidence>
<accession>A0A6C0CUS2</accession>
<dbReference type="PANTHER" id="PTHR10629:SF52">
    <property type="entry name" value="DNA (CYTOSINE-5)-METHYLTRANSFERASE 1"/>
    <property type="match status" value="1"/>
</dbReference>
<dbReference type="GO" id="GO:0044027">
    <property type="term" value="P:negative regulation of gene expression via chromosomal CpG island methylation"/>
    <property type="evidence" value="ECO:0007669"/>
    <property type="project" value="TreeGrafter"/>
</dbReference>
<sequence>MVKYNCDKCGKEFAQKSHYTQHINKKNPCVYEENIEKMIEKKVDEKVEAKLEEKIQKVVVKKKKSSTNENKTDLTIVETFVGAGGSHLGFKYNGFKPIFVNDNWKESLDTLKLNNPELGEKQVLLEDINEIVKRDLCAEYSVNQGDLSVLVGGVVCKGFSLAGVRNPYDERNYLYISQLKLVEQFRPKISIIENVPGMKNMKILTKKNIAPVSKKLYIDFEESIEQLCEEIDDVIVKHKNNRGQIIAVNKKIGTEGEGNNSELTEKKNKLEEEKTELEEKRKELEESLDKYMYSVVDDIVERYNELGYKVYDKILMCSNYGGYTNRRRLILVAVRNDISVEWKWPEITHSDEDDTLPNLLTVKDAFELLDYNDINSPKNDPDNVPMNHKESTIEKFKKIDNEKKTGTYSSRGSSNRLSFDKPAPTLVPGHSSFQIHPKEHRSITVREGAIITGFPRNFKFVGSHSDRCVQIGNAIPFHLGNALAKSCVELLNQL</sequence>
<dbReference type="GO" id="GO:0032259">
    <property type="term" value="P:methylation"/>
    <property type="evidence" value="ECO:0007669"/>
    <property type="project" value="UniProtKB-KW"/>
</dbReference>
<dbReference type="EMBL" id="MN739493">
    <property type="protein sequence ID" value="QHT08268.1"/>
    <property type="molecule type" value="Genomic_DNA"/>
</dbReference>
<dbReference type="Gene3D" id="3.40.50.150">
    <property type="entry name" value="Vaccinia Virus protein VP39"/>
    <property type="match status" value="2"/>
</dbReference>
<evidence type="ECO:0000256" key="2">
    <source>
        <dbReference type="ARBA" id="ARBA00022603"/>
    </source>
</evidence>